<name>A0A0A9GYC8_ARUDO</name>
<reference evidence="2" key="1">
    <citation type="submission" date="2014-09" db="EMBL/GenBank/DDBJ databases">
        <authorList>
            <person name="Magalhaes I.L.F."/>
            <person name="Oliveira U."/>
            <person name="Santos F.R."/>
            <person name="Vidigal T.H.D.A."/>
            <person name="Brescovit A.D."/>
            <person name="Santos A.J."/>
        </authorList>
    </citation>
    <scope>NUCLEOTIDE SEQUENCE</scope>
    <source>
        <tissue evidence="2">Shoot tissue taken approximately 20 cm above the soil surface</tissue>
    </source>
</reference>
<sequence length="43" mass="4889">MHLKFNEKSNKTTGELASPYSHHPTPIQHQLEIHLLLTGLQPT</sequence>
<reference evidence="2" key="2">
    <citation type="journal article" date="2015" name="Data Brief">
        <title>Shoot transcriptome of the giant reed, Arundo donax.</title>
        <authorList>
            <person name="Barrero R.A."/>
            <person name="Guerrero F.D."/>
            <person name="Moolhuijzen P."/>
            <person name="Goolsby J.A."/>
            <person name="Tidwell J."/>
            <person name="Bellgard S.E."/>
            <person name="Bellgard M.I."/>
        </authorList>
    </citation>
    <scope>NUCLEOTIDE SEQUENCE</scope>
    <source>
        <tissue evidence="2">Shoot tissue taken approximately 20 cm above the soil surface</tissue>
    </source>
</reference>
<proteinExistence type="predicted"/>
<feature type="compositionally biased region" description="Basic and acidic residues" evidence="1">
    <location>
        <begin position="1"/>
        <end position="10"/>
    </location>
</feature>
<accession>A0A0A9GYC8</accession>
<evidence type="ECO:0000313" key="2">
    <source>
        <dbReference type="EMBL" id="JAE27581.1"/>
    </source>
</evidence>
<protein>
    <submittedName>
        <fullName evidence="2">Uncharacterized protein</fullName>
    </submittedName>
</protein>
<evidence type="ECO:0000256" key="1">
    <source>
        <dbReference type="SAM" id="MobiDB-lite"/>
    </source>
</evidence>
<organism evidence="2">
    <name type="scientific">Arundo donax</name>
    <name type="common">Giant reed</name>
    <name type="synonym">Donax arundinaceus</name>
    <dbReference type="NCBI Taxonomy" id="35708"/>
    <lineage>
        <taxon>Eukaryota</taxon>
        <taxon>Viridiplantae</taxon>
        <taxon>Streptophyta</taxon>
        <taxon>Embryophyta</taxon>
        <taxon>Tracheophyta</taxon>
        <taxon>Spermatophyta</taxon>
        <taxon>Magnoliopsida</taxon>
        <taxon>Liliopsida</taxon>
        <taxon>Poales</taxon>
        <taxon>Poaceae</taxon>
        <taxon>PACMAD clade</taxon>
        <taxon>Arundinoideae</taxon>
        <taxon>Arundineae</taxon>
        <taxon>Arundo</taxon>
    </lineage>
</organism>
<dbReference type="AlphaFoldDB" id="A0A0A9GYC8"/>
<dbReference type="EMBL" id="GBRH01170315">
    <property type="protein sequence ID" value="JAE27581.1"/>
    <property type="molecule type" value="Transcribed_RNA"/>
</dbReference>
<feature type="region of interest" description="Disordered" evidence="1">
    <location>
        <begin position="1"/>
        <end position="24"/>
    </location>
</feature>